<organism evidence="1 2">
    <name type="scientific">Oryza sativa subsp. japonica</name>
    <name type="common">Rice</name>
    <dbReference type="NCBI Taxonomy" id="39947"/>
    <lineage>
        <taxon>Eukaryota</taxon>
        <taxon>Viridiplantae</taxon>
        <taxon>Streptophyta</taxon>
        <taxon>Embryophyta</taxon>
        <taxon>Tracheophyta</taxon>
        <taxon>Spermatophyta</taxon>
        <taxon>Magnoliopsida</taxon>
        <taxon>Liliopsida</taxon>
        <taxon>Poales</taxon>
        <taxon>Poaceae</taxon>
        <taxon>BOP clade</taxon>
        <taxon>Oryzoideae</taxon>
        <taxon>Oryzeae</taxon>
        <taxon>Oryzinae</taxon>
        <taxon>Oryza</taxon>
        <taxon>Oryza sativa</taxon>
    </lineage>
</organism>
<dbReference type="Proteomes" id="UP000059680">
    <property type="component" value="Chromosome 1"/>
</dbReference>
<dbReference type="AlphaFoldDB" id="A0A0P0VD45"/>
<gene>
    <name evidence="1" type="ordered locus">Os01g0962650</name>
    <name evidence="1" type="ORF">OSNPB_010962650</name>
</gene>
<sequence length="105" mass="11948">MAGTQLEHHPSRHQNHLEHHVGHPCNHPCHQTWAYDKPKRNKCSPGAVTRRARAEWARRGLGRLLEGVRHNLRWQVEVAAEVLNAIIGQVPVVVLPREGLPHILL</sequence>
<evidence type="ECO:0000313" key="2">
    <source>
        <dbReference type="Proteomes" id="UP000059680"/>
    </source>
</evidence>
<reference evidence="1 2" key="3">
    <citation type="journal article" date="2013" name="Rice">
        <title>Improvement of the Oryza sativa Nipponbare reference genome using next generation sequence and optical map data.</title>
        <authorList>
            <person name="Kawahara Y."/>
            <person name="de la Bastide M."/>
            <person name="Hamilton J.P."/>
            <person name="Kanamori H."/>
            <person name="McCombie W.R."/>
            <person name="Ouyang S."/>
            <person name="Schwartz D.C."/>
            <person name="Tanaka T."/>
            <person name="Wu J."/>
            <person name="Zhou S."/>
            <person name="Childs K.L."/>
            <person name="Davidson R.M."/>
            <person name="Lin H."/>
            <person name="Quesada-Ocampo L."/>
            <person name="Vaillancourt B."/>
            <person name="Sakai H."/>
            <person name="Lee S.S."/>
            <person name="Kim J."/>
            <person name="Numa H."/>
            <person name="Itoh T."/>
            <person name="Buell C.R."/>
            <person name="Matsumoto T."/>
        </authorList>
    </citation>
    <scope>NUCLEOTIDE SEQUENCE [LARGE SCALE GENOMIC DNA]</scope>
    <source>
        <strain evidence="2">cv. Nipponbare</strain>
    </source>
</reference>
<keyword evidence="2" id="KW-1185">Reference proteome</keyword>
<protein>
    <submittedName>
        <fullName evidence="1">Os01g0962650 protein</fullName>
    </submittedName>
</protein>
<dbReference type="EMBL" id="AP014957">
    <property type="protein sequence ID" value="BAS76350.1"/>
    <property type="molecule type" value="Genomic_DNA"/>
</dbReference>
<dbReference type="InParanoid" id="A0A0P0VD45"/>
<accession>A0A0P0VD45</accession>
<reference evidence="2" key="1">
    <citation type="journal article" date="2005" name="Nature">
        <title>The map-based sequence of the rice genome.</title>
        <authorList>
            <consortium name="International rice genome sequencing project (IRGSP)"/>
            <person name="Matsumoto T."/>
            <person name="Wu J."/>
            <person name="Kanamori H."/>
            <person name="Katayose Y."/>
            <person name="Fujisawa M."/>
            <person name="Namiki N."/>
            <person name="Mizuno H."/>
            <person name="Yamamoto K."/>
            <person name="Antonio B.A."/>
            <person name="Baba T."/>
            <person name="Sakata K."/>
            <person name="Nagamura Y."/>
            <person name="Aoki H."/>
            <person name="Arikawa K."/>
            <person name="Arita K."/>
            <person name="Bito T."/>
            <person name="Chiden Y."/>
            <person name="Fujitsuka N."/>
            <person name="Fukunaka R."/>
            <person name="Hamada M."/>
            <person name="Harada C."/>
            <person name="Hayashi A."/>
            <person name="Hijishita S."/>
            <person name="Honda M."/>
            <person name="Hosokawa S."/>
            <person name="Ichikawa Y."/>
            <person name="Idonuma A."/>
            <person name="Iijima M."/>
            <person name="Ikeda M."/>
            <person name="Ikeno M."/>
            <person name="Ito K."/>
            <person name="Ito S."/>
            <person name="Ito T."/>
            <person name="Ito Y."/>
            <person name="Ito Y."/>
            <person name="Iwabuchi A."/>
            <person name="Kamiya K."/>
            <person name="Karasawa W."/>
            <person name="Kurita K."/>
            <person name="Katagiri S."/>
            <person name="Kikuta A."/>
            <person name="Kobayashi H."/>
            <person name="Kobayashi N."/>
            <person name="Machita K."/>
            <person name="Maehara T."/>
            <person name="Masukawa M."/>
            <person name="Mizubayashi T."/>
            <person name="Mukai Y."/>
            <person name="Nagasaki H."/>
            <person name="Nagata Y."/>
            <person name="Naito S."/>
            <person name="Nakashima M."/>
            <person name="Nakama Y."/>
            <person name="Nakamichi Y."/>
            <person name="Nakamura M."/>
            <person name="Meguro A."/>
            <person name="Negishi M."/>
            <person name="Ohta I."/>
            <person name="Ohta T."/>
            <person name="Okamoto M."/>
            <person name="Ono N."/>
            <person name="Saji S."/>
            <person name="Sakaguchi M."/>
            <person name="Sakai K."/>
            <person name="Shibata M."/>
            <person name="Shimokawa T."/>
            <person name="Song J."/>
            <person name="Takazaki Y."/>
            <person name="Terasawa K."/>
            <person name="Tsugane M."/>
            <person name="Tsuji K."/>
            <person name="Ueda S."/>
            <person name="Waki K."/>
            <person name="Yamagata H."/>
            <person name="Yamamoto M."/>
            <person name="Yamamoto S."/>
            <person name="Yamane H."/>
            <person name="Yoshiki S."/>
            <person name="Yoshihara R."/>
            <person name="Yukawa K."/>
            <person name="Zhong H."/>
            <person name="Yano M."/>
            <person name="Yuan Q."/>
            <person name="Ouyang S."/>
            <person name="Liu J."/>
            <person name="Jones K.M."/>
            <person name="Gansberger K."/>
            <person name="Moffat K."/>
            <person name="Hill J."/>
            <person name="Bera J."/>
            <person name="Fadrosh D."/>
            <person name="Jin S."/>
            <person name="Johri S."/>
            <person name="Kim M."/>
            <person name="Overton L."/>
            <person name="Reardon M."/>
            <person name="Tsitrin T."/>
            <person name="Vuong H."/>
            <person name="Weaver B."/>
            <person name="Ciecko A."/>
            <person name="Tallon L."/>
            <person name="Jackson J."/>
            <person name="Pai G."/>
            <person name="Aken S.V."/>
            <person name="Utterback T."/>
            <person name="Reidmuller S."/>
            <person name="Feldblyum T."/>
            <person name="Hsiao J."/>
            <person name="Zismann V."/>
            <person name="Iobst S."/>
            <person name="de Vazeille A.R."/>
            <person name="Buell C.R."/>
            <person name="Ying K."/>
            <person name="Li Y."/>
            <person name="Lu T."/>
            <person name="Huang Y."/>
            <person name="Zhao Q."/>
            <person name="Feng Q."/>
            <person name="Zhang L."/>
            <person name="Zhu J."/>
            <person name="Weng Q."/>
            <person name="Mu J."/>
            <person name="Lu Y."/>
            <person name="Fan D."/>
            <person name="Liu Y."/>
            <person name="Guan J."/>
            <person name="Zhang Y."/>
            <person name="Yu S."/>
            <person name="Liu X."/>
            <person name="Zhang Y."/>
            <person name="Hong G."/>
            <person name="Han B."/>
            <person name="Choisne N."/>
            <person name="Demange N."/>
            <person name="Orjeda G."/>
            <person name="Samain S."/>
            <person name="Cattolico L."/>
            <person name="Pelletier E."/>
            <person name="Couloux A."/>
            <person name="Segurens B."/>
            <person name="Wincker P."/>
            <person name="D'Hont A."/>
            <person name="Scarpelli C."/>
            <person name="Weissenbach J."/>
            <person name="Salanoubat M."/>
            <person name="Quetier F."/>
            <person name="Yu Y."/>
            <person name="Kim H.R."/>
            <person name="Rambo T."/>
            <person name="Currie J."/>
            <person name="Collura K."/>
            <person name="Luo M."/>
            <person name="Yang T."/>
            <person name="Ammiraju J.S.S."/>
            <person name="Engler F."/>
            <person name="Soderlund C."/>
            <person name="Wing R.A."/>
            <person name="Palmer L.E."/>
            <person name="de la Bastide M."/>
            <person name="Spiegel L."/>
            <person name="Nascimento L."/>
            <person name="Zutavern T."/>
            <person name="O'Shaughnessy A."/>
            <person name="Dike S."/>
            <person name="Dedhia N."/>
            <person name="Preston R."/>
            <person name="Balija V."/>
            <person name="McCombie W.R."/>
            <person name="Chow T."/>
            <person name="Chen H."/>
            <person name="Chung M."/>
            <person name="Chen C."/>
            <person name="Shaw J."/>
            <person name="Wu H."/>
            <person name="Hsiao K."/>
            <person name="Chao Y."/>
            <person name="Chu M."/>
            <person name="Cheng C."/>
            <person name="Hour A."/>
            <person name="Lee P."/>
            <person name="Lin S."/>
            <person name="Lin Y."/>
            <person name="Liou J."/>
            <person name="Liu S."/>
            <person name="Hsing Y."/>
            <person name="Raghuvanshi S."/>
            <person name="Mohanty A."/>
            <person name="Bharti A.K."/>
            <person name="Gaur A."/>
            <person name="Gupta V."/>
            <person name="Kumar D."/>
            <person name="Ravi V."/>
            <person name="Vij S."/>
            <person name="Kapur A."/>
            <person name="Khurana P."/>
            <person name="Khurana P."/>
            <person name="Khurana J.P."/>
            <person name="Tyagi A.K."/>
            <person name="Gaikwad K."/>
            <person name="Singh A."/>
            <person name="Dalal V."/>
            <person name="Srivastava S."/>
            <person name="Dixit A."/>
            <person name="Pal A.K."/>
            <person name="Ghazi I.A."/>
            <person name="Yadav M."/>
            <person name="Pandit A."/>
            <person name="Bhargava A."/>
            <person name="Sureshbabu K."/>
            <person name="Batra K."/>
            <person name="Sharma T.R."/>
            <person name="Mohapatra T."/>
            <person name="Singh N.K."/>
            <person name="Messing J."/>
            <person name="Nelson A.B."/>
            <person name="Fuks G."/>
            <person name="Kavchok S."/>
            <person name="Keizer G."/>
            <person name="Linton E."/>
            <person name="Llaca V."/>
            <person name="Song R."/>
            <person name="Tanyolac B."/>
            <person name="Young S."/>
            <person name="Ho-Il K."/>
            <person name="Hahn J.H."/>
            <person name="Sangsakoo G."/>
            <person name="Vanavichit A."/>
            <person name="de Mattos Luiz.A.T."/>
            <person name="Zimmer P.D."/>
            <person name="Malone G."/>
            <person name="Dellagostin O."/>
            <person name="de Oliveira A.C."/>
            <person name="Bevan M."/>
            <person name="Bancroft I."/>
            <person name="Minx P."/>
            <person name="Cordum H."/>
            <person name="Wilson R."/>
            <person name="Cheng Z."/>
            <person name="Jin W."/>
            <person name="Jiang J."/>
            <person name="Leong S.A."/>
            <person name="Iwama H."/>
            <person name="Gojobori T."/>
            <person name="Itoh T."/>
            <person name="Niimura Y."/>
            <person name="Fujii Y."/>
            <person name="Habara T."/>
            <person name="Sakai H."/>
            <person name="Sato Y."/>
            <person name="Wilson G."/>
            <person name="Kumar K."/>
            <person name="McCouch S."/>
            <person name="Juretic N."/>
            <person name="Hoen D."/>
            <person name="Wright S."/>
            <person name="Bruskiewich R."/>
            <person name="Bureau T."/>
            <person name="Miyao A."/>
            <person name="Hirochika H."/>
            <person name="Nishikawa T."/>
            <person name="Kadowaki K."/>
            <person name="Sugiura M."/>
            <person name="Burr B."/>
            <person name="Sasaki T."/>
        </authorList>
    </citation>
    <scope>NUCLEOTIDE SEQUENCE [LARGE SCALE GENOMIC DNA]</scope>
    <source>
        <strain evidence="2">cv. Nipponbare</strain>
    </source>
</reference>
<evidence type="ECO:0000313" key="1">
    <source>
        <dbReference type="EMBL" id="BAS76350.1"/>
    </source>
</evidence>
<name>A0A0P0VD45_ORYSJ</name>
<dbReference type="Gramene" id="Os01t0962650-00">
    <property type="protein sequence ID" value="Os01t0962650-00"/>
    <property type="gene ID" value="Os01g0962650"/>
</dbReference>
<dbReference type="PaxDb" id="39947-A0A0P0VD45"/>
<proteinExistence type="predicted"/>
<reference evidence="1 2" key="2">
    <citation type="journal article" date="2013" name="Plant Cell Physiol.">
        <title>Rice Annotation Project Database (RAP-DB): an integrative and interactive database for rice genomics.</title>
        <authorList>
            <person name="Sakai H."/>
            <person name="Lee S.S."/>
            <person name="Tanaka T."/>
            <person name="Numa H."/>
            <person name="Kim J."/>
            <person name="Kawahara Y."/>
            <person name="Wakimoto H."/>
            <person name="Yang C.C."/>
            <person name="Iwamoto M."/>
            <person name="Abe T."/>
            <person name="Yamada Y."/>
            <person name="Muto A."/>
            <person name="Inokuchi H."/>
            <person name="Ikemura T."/>
            <person name="Matsumoto T."/>
            <person name="Sasaki T."/>
            <person name="Itoh T."/>
        </authorList>
    </citation>
    <scope>NUCLEOTIDE SEQUENCE [LARGE SCALE GENOMIC DNA]</scope>
    <source>
        <strain evidence="2">cv. Nipponbare</strain>
    </source>
</reference>